<evidence type="ECO:0000313" key="3">
    <source>
        <dbReference type="EMBL" id="KAJ2897439.1"/>
    </source>
</evidence>
<dbReference type="Proteomes" id="UP001201980">
    <property type="component" value="Unassembled WGS sequence"/>
</dbReference>
<comment type="caution">
    <text evidence="3">The sequence shown here is derived from an EMBL/GenBank/DDBJ whole genome shotgun (WGS) entry which is preliminary data.</text>
</comment>
<keyword evidence="2" id="KW-1133">Transmembrane helix</keyword>
<proteinExistence type="predicted"/>
<evidence type="ECO:0000256" key="1">
    <source>
        <dbReference type="SAM" id="MobiDB-lite"/>
    </source>
</evidence>
<keyword evidence="4" id="KW-1185">Reference proteome</keyword>
<accession>A0AAD5RLV2</accession>
<keyword evidence="2" id="KW-0472">Membrane</keyword>
<organism evidence="3 4">
    <name type="scientific">Zalerion maritima</name>
    <dbReference type="NCBI Taxonomy" id="339359"/>
    <lineage>
        <taxon>Eukaryota</taxon>
        <taxon>Fungi</taxon>
        <taxon>Dikarya</taxon>
        <taxon>Ascomycota</taxon>
        <taxon>Pezizomycotina</taxon>
        <taxon>Sordariomycetes</taxon>
        <taxon>Lulworthiomycetidae</taxon>
        <taxon>Lulworthiales</taxon>
        <taxon>Lulworthiaceae</taxon>
        <taxon>Zalerion</taxon>
    </lineage>
</organism>
<dbReference type="AlphaFoldDB" id="A0AAD5RLV2"/>
<evidence type="ECO:0000313" key="4">
    <source>
        <dbReference type="Proteomes" id="UP001201980"/>
    </source>
</evidence>
<evidence type="ECO:0000256" key="2">
    <source>
        <dbReference type="SAM" id="Phobius"/>
    </source>
</evidence>
<name>A0AAD5RLV2_9PEZI</name>
<gene>
    <name evidence="3" type="ORF">MKZ38_004670</name>
</gene>
<feature type="compositionally biased region" description="Polar residues" evidence="1">
    <location>
        <begin position="52"/>
        <end position="63"/>
    </location>
</feature>
<feature type="region of interest" description="Disordered" evidence="1">
    <location>
        <begin position="35"/>
        <end position="68"/>
    </location>
</feature>
<dbReference type="EMBL" id="JAKWBI020000275">
    <property type="protein sequence ID" value="KAJ2897439.1"/>
    <property type="molecule type" value="Genomic_DNA"/>
</dbReference>
<feature type="transmembrane region" description="Helical" evidence="2">
    <location>
        <begin position="75"/>
        <end position="93"/>
    </location>
</feature>
<sequence>MPGSERPRRPALTPHFRRNGLRDSLRSARMQHNDEQTALISMNQYERDEEGQTYSPPSSSLINNEEPPTRVSSSLIDILGIICVAMMLLYLFWKLFLHFSSKDHADA</sequence>
<protein>
    <submittedName>
        <fullName evidence="3">Uncharacterized protein</fullName>
    </submittedName>
</protein>
<reference evidence="3" key="1">
    <citation type="submission" date="2022-07" db="EMBL/GenBank/DDBJ databases">
        <title>Draft genome sequence of Zalerion maritima ATCC 34329, a (micro)plastics degrading marine fungus.</title>
        <authorList>
            <person name="Paco A."/>
            <person name="Goncalves M.F.M."/>
            <person name="Rocha-Santos T.A.P."/>
            <person name="Alves A."/>
        </authorList>
    </citation>
    <scope>NUCLEOTIDE SEQUENCE</scope>
    <source>
        <strain evidence="3">ATCC 34329</strain>
    </source>
</reference>
<keyword evidence="2" id="KW-0812">Transmembrane</keyword>